<dbReference type="PANTHER" id="PTHR43072:SF23">
    <property type="entry name" value="UPF0039 PROTEIN C11D3.02C"/>
    <property type="match status" value="1"/>
</dbReference>
<protein>
    <submittedName>
        <fullName evidence="4">GNAT family N-acetyltransferase</fullName>
    </submittedName>
</protein>
<accession>A0A1R1RM09</accession>
<reference evidence="4 5" key="1">
    <citation type="submission" date="2017-01" db="EMBL/GenBank/DDBJ databases">
        <title>Bacillus phylogenomics.</title>
        <authorList>
            <person name="Dunlap C."/>
        </authorList>
    </citation>
    <scope>NUCLEOTIDE SEQUENCE [LARGE SCALE GENOMIC DNA]</scope>
    <source>
        <strain evidence="4 5">NRRL B-41282</strain>
    </source>
</reference>
<dbReference type="SUPFAM" id="SSF55729">
    <property type="entry name" value="Acyl-CoA N-acyltransferases (Nat)"/>
    <property type="match status" value="1"/>
</dbReference>
<evidence type="ECO:0000313" key="5">
    <source>
        <dbReference type="Proteomes" id="UP000187367"/>
    </source>
</evidence>
<dbReference type="PROSITE" id="PS51186">
    <property type="entry name" value="GNAT"/>
    <property type="match status" value="1"/>
</dbReference>
<dbReference type="Gene3D" id="3.40.630.30">
    <property type="match status" value="1"/>
</dbReference>
<dbReference type="PANTHER" id="PTHR43072">
    <property type="entry name" value="N-ACETYLTRANSFERASE"/>
    <property type="match status" value="1"/>
</dbReference>
<dbReference type="EMBL" id="MTJL01000070">
    <property type="protein sequence ID" value="OMH97937.1"/>
    <property type="molecule type" value="Genomic_DNA"/>
</dbReference>
<dbReference type="Pfam" id="PF00583">
    <property type="entry name" value="Acetyltransf_1"/>
    <property type="match status" value="1"/>
</dbReference>
<organism evidence="4 5">
    <name type="scientific">Bacillus swezeyi</name>
    <dbReference type="NCBI Taxonomy" id="1925020"/>
    <lineage>
        <taxon>Bacteria</taxon>
        <taxon>Bacillati</taxon>
        <taxon>Bacillota</taxon>
        <taxon>Bacilli</taxon>
        <taxon>Bacillales</taxon>
        <taxon>Bacillaceae</taxon>
        <taxon>Bacillus</taxon>
    </lineage>
</organism>
<dbReference type="OrthoDB" id="2738968at2"/>
<dbReference type="CDD" id="cd04301">
    <property type="entry name" value="NAT_SF"/>
    <property type="match status" value="1"/>
</dbReference>
<feature type="domain" description="N-acetyltransferase" evidence="3">
    <location>
        <begin position="6"/>
        <end position="153"/>
    </location>
</feature>
<evidence type="ECO:0000259" key="3">
    <source>
        <dbReference type="PROSITE" id="PS51186"/>
    </source>
</evidence>
<keyword evidence="1" id="KW-0808">Transferase</keyword>
<name>A0A1R1RM09_9BACI</name>
<evidence type="ECO:0000313" key="4">
    <source>
        <dbReference type="EMBL" id="OMH97937.1"/>
    </source>
</evidence>
<keyword evidence="5" id="KW-1185">Reference proteome</keyword>
<evidence type="ECO:0000256" key="2">
    <source>
        <dbReference type="ARBA" id="ARBA00023315"/>
    </source>
</evidence>
<dbReference type="Proteomes" id="UP000187367">
    <property type="component" value="Unassembled WGS sequence"/>
</dbReference>
<evidence type="ECO:0000256" key="1">
    <source>
        <dbReference type="ARBA" id="ARBA00022679"/>
    </source>
</evidence>
<dbReference type="RefSeq" id="WP_076762740.1">
    <property type="nucleotide sequence ID" value="NZ_JARMMH010000006.1"/>
</dbReference>
<dbReference type="GO" id="GO:0016747">
    <property type="term" value="F:acyltransferase activity, transferring groups other than amino-acyl groups"/>
    <property type="evidence" value="ECO:0007669"/>
    <property type="project" value="InterPro"/>
</dbReference>
<comment type="caution">
    <text evidence="4">The sequence shown here is derived from an EMBL/GenBank/DDBJ whole genome shotgun (WGS) entry which is preliminary data.</text>
</comment>
<gene>
    <name evidence="4" type="ORF">BW143_22285</name>
</gene>
<keyword evidence="2" id="KW-0012">Acyltransferase</keyword>
<sequence length="153" mass="17745">MKTNIHHLNNVNPQYIKEIVDLWSENALETAECGLDEQDKEMIRKQLNQYIQSTYGAVFIVMNEKRVTIGYGLASMKQDLVGHILTGQIDEVYMTPQYRRKKLGKQLVGELISWFHQQDVSSVHVYVDVENEPALHFWEGIGLNRALYILSKH</sequence>
<dbReference type="InterPro" id="IPR016181">
    <property type="entry name" value="Acyl_CoA_acyltransferase"/>
</dbReference>
<dbReference type="AlphaFoldDB" id="A0A1R1RM09"/>
<dbReference type="InterPro" id="IPR000182">
    <property type="entry name" value="GNAT_dom"/>
</dbReference>
<accession>A0A1R1Q6W4</accession>
<proteinExistence type="predicted"/>